<name>A0ABY6BMM3_9GAMM</name>
<evidence type="ECO:0000256" key="1">
    <source>
        <dbReference type="SAM" id="SignalP"/>
    </source>
</evidence>
<keyword evidence="1" id="KW-0732">Signal</keyword>
<proteinExistence type="predicted"/>
<evidence type="ECO:0000313" key="3">
    <source>
        <dbReference type="Proteomes" id="UP001064632"/>
    </source>
</evidence>
<keyword evidence="3" id="KW-1185">Reference proteome</keyword>
<sequence length="265" mass="28396">MNRIIALSLLAGASFAAQAHKSWLLPSATVLTPDQWITVDAAVSNDLFVFNHVPVKLDKLVVTAPDGSRAEPANPHTGKFRSSFDLHLTQKGTYRIAVANEGVFASYELDGKKQRWRGDAAGLAAAIPATATAVEITEGISRNETFVTSGAPTTSTFKTSGKGLEMVPTTHPNDLFSGEKATFQLFLDGKPAADLPVTIVPGGSRYRDTQAEISAKTDDKGQFSVSWPAPGMYWLEAEVEDKKTTVAKAAGRRTSYTATLEVLPQ</sequence>
<accession>A0ABY6BMM3</accession>
<protein>
    <submittedName>
        <fullName evidence="2">DUF4198 domain-containing protein</fullName>
    </submittedName>
</protein>
<feature type="signal peptide" evidence="1">
    <location>
        <begin position="1"/>
        <end position="19"/>
    </location>
</feature>
<feature type="chain" id="PRO_5045346848" evidence="1">
    <location>
        <begin position="20"/>
        <end position="265"/>
    </location>
</feature>
<gene>
    <name evidence="2" type="ORF">N4264_20825</name>
</gene>
<dbReference type="InterPro" id="IPR019613">
    <property type="entry name" value="DUF4198"/>
</dbReference>
<evidence type="ECO:0000313" key="2">
    <source>
        <dbReference type="EMBL" id="UXI70732.1"/>
    </source>
</evidence>
<dbReference type="EMBL" id="CP104694">
    <property type="protein sequence ID" value="UXI70732.1"/>
    <property type="molecule type" value="Genomic_DNA"/>
</dbReference>
<reference evidence="2" key="1">
    <citation type="submission" date="2022-09" db="EMBL/GenBank/DDBJ databases">
        <title>Tahibacter sp. nov., isolated from a fresh water.</title>
        <authorList>
            <person name="Baek J.H."/>
            <person name="Lee J.K."/>
            <person name="Kim J.M."/>
            <person name="Jeon C.O."/>
        </authorList>
    </citation>
    <scope>NUCLEOTIDE SEQUENCE</scope>
    <source>
        <strain evidence="2">W38</strain>
    </source>
</reference>
<dbReference type="Pfam" id="PF10670">
    <property type="entry name" value="DUF4198"/>
    <property type="match status" value="1"/>
</dbReference>
<organism evidence="2 3">
    <name type="scientific">Tahibacter amnicola</name>
    <dbReference type="NCBI Taxonomy" id="2976241"/>
    <lineage>
        <taxon>Bacteria</taxon>
        <taxon>Pseudomonadati</taxon>
        <taxon>Pseudomonadota</taxon>
        <taxon>Gammaproteobacteria</taxon>
        <taxon>Lysobacterales</taxon>
        <taxon>Rhodanobacteraceae</taxon>
        <taxon>Tahibacter</taxon>
    </lineage>
</organism>
<dbReference type="Proteomes" id="UP001064632">
    <property type="component" value="Chromosome"/>
</dbReference>